<feature type="non-terminal residue" evidence="1">
    <location>
        <position position="92"/>
    </location>
</feature>
<evidence type="ECO:0000313" key="2">
    <source>
        <dbReference type="Proteomes" id="UP000006552"/>
    </source>
</evidence>
<protein>
    <submittedName>
        <fullName evidence="1">Fragment of putative Zn-containing alcohol dehydrogenase</fullName>
    </submittedName>
</protein>
<sequence>HILTQVLACQHRPFYTFTRAGDDANQTFARALVANWAGAAGENPPDELDVALIFAPAGEFVPAPPDTRGTNGPAAFRPAPRRSFTFDLLRRE</sequence>
<dbReference type="STRING" id="76114.ebD27"/>
<dbReference type="HOGENOM" id="CLU_2418126_0_0_4"/>
<name>Q5P8C8_AROAE</name>
<keyword evidence="2" id="KW-1185">Reference proteome</keyword>
<dbReference type="eggNOG" id="COG1064">
    <property type="taxonomic scope" value="Bacteria"/>
</dbReference>
<dbReference type="KEGG" id="eba:ebD27"/>
<feature type="non-terminal residue" evidence="1">
    <location>
        <position position="1"/>
    </location>
</feature>
<dbReference type="Proteomes" id="UP000006552">
    <property type="component" value="Chromosome"/>
</dbReference>
<gene>
    <name evidence="1" type="ORF">ebD27</name>
</gene>
<reference evidence="1 2" key="1">
    <citation type="journal article" date="2005" name="Arch. Microbiol.">
        <title>The genome sequence of an anaerobic aromatic-degrading denitrifying bacterium, strain EbN1.</title>
        <authorList>
            <person name="Rabus R."/>
            <person name="Kube M."/>
            <person name="Heider J."/>
            <person name="Beck A."/>
            <person name="Heitmann K."/>
            <person name="Widdel F."/>
            <person name="Reinhardt R."/>
        </authorList>
    </citation>
    <scope>NUCLEOTIDE SEQUENCE [LARGE SCALE GENOMIC DNA]</scope>
    <source>
        <strain evidence="1 2">EbN1</strain>
    </source>
</reference>
<dbReference type="EMBL" id="CR555306">
    <property type="protein sequence ID" value="CAI06431.1"/>
    <property type="molecule type" value="Genomic_DNA"/>
</dbReference>
<accession>Q5P8C8</accession>
<evidence type="ECO:0000313" key="1">
    <source>
        <dbReference type="EMBL" id="CAI06431.1"/>
    </source>
</evidence>
<proteinExistence type="predicted"/>
<dbReference type="AlphaFoldDB" id="Q5P8C8"/>
<organism evidence="1 2">
    <name type="scientific">Aromatoleum aromaticum (strain DSM 19018 / LMG 30748 / EbN1)</name>
    <name type="common">Azoarcus sp. (strain EbN1)</name>
    <dbReference type="NCBI Taxonomy" id="76114"/>
    <lineage>
        <taxon>Bacteria</taxon>
        <taxon>Pseudomonadati</taxon>
        <taxon>Pseudomonadota</taxon>
        <taxon>Betaproteobacteria</taxon>
        <taxon>Rhodocyclales</taxon>
        <taxon>Rhodocyclaceae</taxon>
        <taxon>Aromatoleum</taxon>
    </lineage>
</organism>